<organism evidence="4 5">
    <name type="scientific">Prorocentrum cordatum</name>
    <dbReference type="NCBI Taxonomy" id="2364126"/>
    <lineage>
        <taxon>Eukaryota</taxon>
        <taxon>Sar</taxon>
        <taxon>Alveolata</taxon>
        <taxon>Dinophyceae</taxon>
        <taxon>Prorocentrales</taxon>
        <taxon>Prorocentraceae</taxon>
        <taxon>Prorocentrum</taxon>
    </lineage>
</organism>
<evidence type="ECO:0000313" key="4">
    <source>
        <dbReference type="EMBL" id="CAK0815087.1"/>
    </source>
</evidence>
<dbReference type="Pfam" id="PF01033">
    <property type="entry name" value="Somatomedin_B"/>
    <property type="match status" value="2"/>
</dbReference>
<accession>A0ABN9R9E7</accession>
<evidence type="ECO:0000256" key="1">
    <source>
        <dbReference type="ARBA" id="ARBA00023157"/>
    </source>
</evidence>
<keyword evidence="2" id="KW-0732">Signal</keyword>
<sequence>VAAHLAQSCPARHAQHTQMSWRRLLLCLATFPQIAANFIEAVEVTTRTQTTTQAWCSIFGCRDVNFDLECQCDAKCEDRGDCCSDYKAVCLPQTHSASCADYGCGAYAAHQECQCNVRCPLHDNCCSDYQAACSHGTPEVNSSK</sequence>
<feature type="domain" description="SMB" evidence="3">
    <location>
        <begin position="52"/>
        <end position="94"/>
    </location>
</feature>
<evidence type="ECO:0000256" key="2">
    <source>
        <dbReference type="SAM" id="SignalP"/>
    </source>
</evidence>
<feature type="signal peptide" evidence="2">
    <location>
        <begin position="1"/>
        <end position="36"/>
    </location>
</feature>
<reference evidence="4" key="1">
    <citation type="submission" date="2023-10" db="EMBL/GenBank/DDBJ databases">
        <authorList>
            <person name="Chen Y."/>
            <person name="Shah S."/>
            <person name="Dougan E. K."/>
            <person name="Thang M."/>
            <person name="Chan C."/>
        </authorList>
    </citation>
    <scope>NUCLEOTIDE SEQUENCE [LARGE SCALE GENOMIC DNA]</scope>
</reference>
<proteinExistence type="predicted"/>
<dbReference type="PROSITE" id="PS00524">
    <property type="entry name" value="SMB_1"/>
    <property type="match status" value="2"/>
</dbReference>
<evidence type="ECO:0000259" key="3">
    <source>
        <dbReference type="PROSITE" id="PS50958"/>
    </source>
</evidence>
<evidence type="ECO:0000313" key="5">
    <source>
        <dbReference type="Proteomes" id="UP001189429"/>
    </source>
</evidence>
<feature type="domain" description="SMB" evidence="3">
    <location>
        <begin position="95"/>
        <end position="137"/>
    </location>
</feature>
<dbReference type="Gene3D" id="4.10.410.20">
    <property type="match status" value="2"/>
</dbReference>
<dbReference type="EMBL" id="CAUYUJ010005824">
    <property type="protein sequence ID" value="CAK0815087.1"/>
    <property type="molecule type" value="Genomic_DNA"/>
</dbReference>
<keyword evidence="1" id="KW-1015">Disulfide bond</keyword>
<protein>
    <recommendedName>
        <fullName evidence="3">SMB domain-containing protein</fullName>
    </recommendedName>
</protein>
<keyword evidence="5" id="KW-1185">Reference proteome</keyword>
<gene>
    <name evidence="4" type="ORF">PCOR1329_LOCUS18514</name>
</gene>
<dbReference type="InterPro" id="IPR001212">
    <property type="entry name" value="Somatomedin_B_dom"/>
</dbReference>
<dbReference type="Proteomes" id="UP001189429">
    <property type="component" value="Unassembled WGS sequence"/>
</dbReference>
<comment type="caution">
    <text evidence="4">The sequence shown here is derived from an EMBL/GenBank/DDBJ whole genome shotgun (WGS) entry which is preliminary data.</text>
</comment>
<dbReference type="InterPro" id="IPR036024">
    <property type="entry name" value="Somatomedin_B-like_dom_sf"/>
</dbReference>
<dbReference type="PROSITE" id="PS50958">
    <property type="entry name" value="SMB_2"/>
    <property type="match status" value="2"/>
</dbReference>
<feature type="non-terminal residue" evidence="4">
    <location>
        <position position="144"/>
    </location>
</feature>
<name>A0ABN9R9E7_9DINO</name>
<feature type="chain" id="PRO_5045155195" description="SMB domain-containing protein" evidence="2">
    <location>
        <begin position="37"/>
        <end position="144"/>
    </location>
</feature>
<feature type="non-terminal residue" evidence="4">
    <location>
        <position position="1"/>
    </location>
</feature>
<dbReference type="SMART" id="SM00201">
    <property type="entry name" value="SO"/>
    <property type="match status" value="2"/>
</dbReference>
<dbReference type="SUPFAM" id="SSF90188">
    <property type="entry name" value="Somatomedin B domain"/>
    <property type="match status" value="2"/>
</dbReference>